<keyword evidence="4" id="KW-0539">Nucleus</keyword>
<keyword evidence="3" id="KW-0677">Repeat</keyword>
<evidence type="ECO:0000313" key="8">
    <source>
        <dbReference type="Proteomes" id="UP000008144"/>
    </source>
</evidence>
<dbReference type="STRING" id="7719.ENSCINP00000019387"/>
<dbReference type="FunFam" id="2.130.10.10:FF:000605">
    <property type="entry name" value="Transducin beta-like protein 3"/>
    <property type="match status" value="1"/>
</dbReference>
<dbReference type="Pfam" id="PF08625">
    <property type="entry name" value="Utp13"/>
    <property type="match status" value="1"/>
</dbReference>
<feature type="repeat" description="WD" evidence="5">
    <location>
        <begin position="190"/>
        <end position="225"/>
    </location>
</feature>
<feature type="repeat" description="WD" evidence="5">
    <location>
        <begin position="423"/>
        <end position="465"/>
    </location>
</feature>
<dbReference type="Pfam" id="PF00400">
    <property type="entry name" value="WD40"/>
    <property type="match status" value="10"/>
</dbReference>
<feature type="repeat" description="WD" evidence="5">
    <location>
        <begin position="106"/>
        <end position="139"/>
    </location>
</feature>
<dbReference type="AlphaFoldDB" id="F6WWW4"/>
<dbReference type="FunCoup" id="F6WWW4">
    <property type="interactions" value="406"/>
</dbReference>
<feature type="repeat" description="WD" evidence="5">
    <location>
        <begin position="469"/>
        <end position="510"/>
    </location>
</feature>
<evidence type="ECO:0000256" key="1">
    <source>
        <dbReference type="ARBA" id="ARBA00004604"/>
    </source>
</evidence>
<dbReference type="CDD" id="cd00200">
    <property type="entry name" value="WD40"/>
    <property type="match status" value="2"/>
</dbReference>
<dbReference type="InterPro" id="IPR019775">
    <property type="entry name" value="WD40_repeat_CS"/>
</dbReference>
<dbReference type="InterPro" id="IPR036322">
    <property type="entry name" value="WD40_repeat_dom_sf"/>
</dbReference>
<proteinExistence type="predicted"/>
<dbReference type="GO" id="GO:0000480">
    <property type="term" value="P:endonucleolytic cleavage in 5'-ETS of tricistronic rRNA transcript (SSU-rRNA, 5.8S rRNA, LSU-rRNA)"/>
    <property type="evidence" value="ECO:0000318"/>
    <property type="project" value="GO_Central"/>
</dbReference>
<dbReference type="PANTHER" id="PTHR19854:SF15">
    <property type="entry name" value="TRANSDUCIN BETA-LIKE PROTEIN 3"/>
    <property type="match status" value="1"/>
</dbReference>
<dbReference type="GO" id="GO:0032040">
    <property type="term" value="C:small-subunit processome"/>
    <property type="evidence" value="ECO:0007669"/>
    <property type="project" value="InterPro"/>
</dbReference>
<dbReference type="SUPFAM" id="SSF50978">
    <property type="entry name" value="WD40 repeat-like"/>
    <property type="match status" value="2"/>
</dbReference>
<evidence type="ECO:0000256" key="3">
    <source>
        <dbReference type="ARBA" id="ARBA00022737"/>
    </source>
</evidence>
<dbReference type="EMBL" id="EAAA01001687">
    <property type="status" value="NOT_ANNOTATED_CDS"/>
    <property type="molecule type" value="Genomic_DNA"/>
</dbReference>
<dbReference type="InterPro" id="IPR001680">
    <property type="entry name" value="WD40_rpt"/>
</dbReference>
<feature type="repeat" description="WD" evidence="5">
    <location>
        <begin position="553"/>
        <end position="594"/>
    </location>
</feature>
<dbReference type="GO" id="GO:0030686">
    <property type="term" value="C:90S preribosome"/>
    <property type="evidence" value="ECO:0000318"/>
    <property type="project" value="GO_Central"/>
</dbReference>
<keyword evidence="2 5" id="KW-0853">WD repeat</keyword>
<dbReference type="PANTHER" id="PTHR19854">
    <property type="entry name" value="TRANSDUCIN BETA-LIKE 3"/>
    <property type="match status" value="1"/>
</dbReference>
<reference evidence="7" key="3">
    <citation type="submission" date="2025-08" db="UniProtKB">
        <authorList>
            <consortium name="Ensembl"/>
        </authorList>
    </citation>
    <scope>IDENTIFICATION</scope>
</reference>
<reference evidence="8" key="1">
    <citation type="journal article" date="2002" name="Science">
        <title>The draft genome of Ciona intestinalis: insights into chordate and vertebrate origins.</title>
        <authorList>
            <person name="Dehal P."/>
            <person name="Satou Y."/>
            <person name="Campbell R.K."/>
            <person name="Chapman J."/>
            <person name="Degnan B."/>
            <person name="De Tomaso A."/>
            <person name="Davidson B."/>
            <person name="Di Gregorio A."/>
            <person name="Gelpke M."/>
            <person name="Goodstein D.M."/>
            <person name="Harafuji N."/>
            <person name="Hastings K.E."/>
            <person name="Ho I."/>
            <person name="Hotta K."/>
            <person name="Huang W."/>
            <person name="Kawashima T."/>
            <person name="Lemaire P."/>
            <person name="Martinez D."/>
            <person name="Meinertzhagen I.A."/>
            <person name="Necula S."/>
            <person name="Nonaka M."/>
            <person name="Putnam N."/>
            <person name="Rash S."/>
            <person name="Saiga H."/>
            <person name="Satake M."/>
            <person name="Terry A."/>
            <person name="Yamada L."/>
            <person name="Wang H.G."/>
            <person name="Awazu S."/>
            <person name="Azumi K."/>
            <person name="Boore J."/>
            <person name="Branno M."/>
            <person name="Chin-Bow S."/>
            <person name="DeSantis R."/>
            <person name="Doyle S."/>
            <person name="Francino P."/>
            <person name="Keys D.N."/>
            <person name="Haga S."/>
            <person name="Hayashi H."/>
            <person name="Hino K."/>
            <person name="Imai K.S."/>
            <person name="Inaba K."/>
            <person name="Kano S."/>
            <person name="Kobayashi K."/>
            <person name="Kobayashi M."/>
            <person name="Lee B.I."/>
            <person name="Makabe K.W."/>
            <person name="Manohar C."/>
            <person name="Matassi G."/>
            <person name="Medina M."/>
            <person name="Mochizuki Y."/>
            <person name="Mount S."/>
            <person name="Morishita T."/>
            <person name="Miura S."/>
            <person name="Nakayama A."/>
            <person name="Nishizaka S."/>
            <person name="Nomoto H."/>
            <person name="Ohta F."/>
            <person name="Oishi K."/>
            <person name="Rigoutsos I."/>
            <person name="Sano M."/>
            <person name="Sasaki A."/>
            <person name="Sasakura Y."/>
            <person name="Shoguchi E."/>
            <person name="Shin-i T."/>
            <person name="Spagnuolo A."/>
            <person name="Stainier D."/>
            <person name="Suzuki M.M."/>
            <person name="Tassy O."/>
            <person name="Takatori N."/>
            <person name="Tokuoka M."/>
            <person name="Yagi K."/>
            <person name="Yoshizaki F."/>
            <person name="Wada S."/>
            <person name="Zhang C."/>
            <person name="Hyatt P.D."/>
            <person name="Larimer F."/>
            <person name="Detter C."/>
            <person name="Doggett N."/>
            <person name="Glavina T."/>
            <person name="Hawkins T."/>
            <person name="Richardson P."/>
            <person name="Lucas S."/>
            <person name="Kohara Y."/>
            <person name="Levine M."/>
            <person name="Satoh N."/>
            <person name="Rokhsar D.S."/>
        </authorList>
    </citation>
    <scope>NUCLEOTIDE SEQUENCE [LARGE SCALE GENOMIC DNA]</scope>
</reference>
<feature type="repeat" description="WD" evidence="5">
    <location>
        <begin position="511"/>
        <end position="552"/>
    </location>
</feature>
<dbReference type="GO" id="GO:0005730">
    <property type="term" value="C:nucleolus"/>
    <property type="evidence" value="ECO:0000318"/>
    <property type="project" value="GO_Central"/>
</dbReference>
<dbReference type="InterPro" id="IPR015943">
    <property type="entry name" value="WD40/YVTN_repeat-like_dom_sf"/>
</dbReference>
<dbReference type="GO" id="GO:0000472">
    <property type="term" value="P:endonucleolytic cleavage to generate mature 5'-end of SSU-rRNA from (SSU-rRNA, 5.8S rRNA, LSU-rRNA)"/>
    <property type="evidence" value="ECO:0000318"/>
    <property type="project" value="GO_Central"/>
</dbReference>
<dbReference type="Gene3D" id="2.130.10.10">
    <property type="entry name" value="YVTN repeat-like/Quinoprotein amine dehydrogenase"/>
    <property type="match status" value="4"/>
</dbReference>
<dbReference type="FunFam" id="2.130.10.10:FF:002550">
    <property type="entry name" value="transducin beta-like protein 3"/>
    <property type="match status" value="1"/>
</dbReference>
<dbReference type="InterPro" id="IPR020472">
    <property type="entry name" value="WD40_PAC1"/>
</dbReference>
<name>F6WWW4_CIOIN</name>
<feature type="repeat" description="WD" evidence="5">
    <location>
        <begin position="377"/>
        <end position="418"/>
    </location>
</feature>
<dbReference type="GO" id="GO:0034511">
    <property type="term" value="F:U3 snoRNA binding"/>
    <property type="evidence" value="ECO:0000318"/>
    <property type="project" value="GO_Central"/>
</dbReference>
<feature type="repeat" description="WD" evidence="5">
    <location>
        <begin position="148"/>
        <end position="189"/>
    </location>
</feature>
<evidence type="ECO:0000259" key="6">
    <source>
        <dbReference type="Pfam" id="PF08625"/>
    </source>
</evidence>
<dbReference type="PRINTS" id="PR00320">
    <property type="entry name" value="GPROTEINBRPT"/>
</dbReference>
<evidence type="ECO:0000256" key="2">
    <source>
        <dbReference type="ARBA" id="ARBA00022574"/>
    </source>
</evidence>
<dbReference type="PROSITE" id="PS50294">
    <property type="entry name" value="WD_REPEATS_REGION"/>
    <property type="match status" value="7"/>
</dbReference>
<evidence type="ECO:0000256" key="5">
    <source>
        <dbReference type="PROSITE-ProRule" id="PRU00221"/>
    </source>
</evidence>
<dbReference type="Proteomes" id="UP000008144">
    <property type="component" value="Chromosome 3"/>
</dbReference>
<feature type="domain" description="U3 small nucleolar RNA-associated protein 13 C-terminal" evidence="6">
    <location>
        <begin position="649"/>
        <end position="780"/>
    </location>
</feature>
<reference evidence="7" key="4">
    <citation type="submission" date="2025-09" db="UniProtKB">
        <authorList>
            <consortium name="Ensembl"/>
        </authorList>
    </citation>
    <scope>IDENTIFICATION</scope>
</reference>
<dbReference type="InParanoid" id="F6WWW4"/>
<dbReference type="Ensembl" id="ENSCINT00000019387.3">
    <property type="protein sequence ID" value="ENSCINP00000019387.3"/>
    <property type="gene ID" value="ENSCING00000009521.3"/>
</dbReference>
<keyword evidence="8" id="KW-1185">Reference proteome</keyword>
<dbReference type="GeneTree" id="ENSGT00940000157651"/>
<dbReference type="HOGENOM" id="CLU_009276_0_0_1"/>
<accession>F6WWW4</accession>
<reference evidence="7" key="2">
    <citation type="journal article" date="2008" name="Genome Biol.">
        <title>Improved genome assembly and evidence-based global gene model set for the chordate Ciona intestinalis: new insight into intron and operon populations.</title>
        <authorList>
            <person name="Satou Y."/>
            <person name="Mineta K."/>
            <person name="Ogasawara M."/>
            <person name="Sasakura Y."/>
            <person name="Shoguchi E."/>
            <person name="Ueno K."/>
            <person name="Yamada L."/>
            <person name="Matsumoto J."/>
            <person name="Wasserscheid J."/>
            <person name="Dewar K."/>
            <person name="Wiley G.B."/>
            <person name="Macmil S.L."/>
            <person name="Roe B.A."/>
            <person name="Zeller R.W."/>
            <person name="Hastings K.E."/>
            <person name="Lemaire P."/>
            <person name="Lindquist E."/>
            <person name="Endo T."/>
            <person name="Hotta K."/>
            <person name="Inaba K."/>
        </authorList>
    </citation>
    <scope>NUCLEOTIDE SEQUENCE [LARGE SCALE GENOMIC DNA]</scope>
    <source>
        <strain evidence="7">wild type</strain>
    </source>
</reference>
<comment type="subcellular location">
    <subcellularLocation>
        <location evidence="1">Nucleus</location>
        <location evidence="1">Nucleolus</location>
    </subcellularLocation>
</comment>
<evidence type="ECO:0000256" key="4">
    <source>
        <dbReference type="ARBA" id="ARBA00023242"/>
    </source>
</evidence>
<dbReference type="PROSITE" id="PS50082">
    <property type="entry name" value="WD_REPEATS_2"/>
    <property type="match status" value="8"/>
</dbReference>
<organism evidence="7 8">
    <name type="scientific">Ciona intestinalis</name>
    <name type="common">Transparent sea squirt</name>
    <name type="synonym">Ascidia intestinalis</name>
    <dbReference type="NCBI Taxonomy" id="7719"/>
    <lineage>
        <taxon>Eukaryota</taxon>
        <taxon>Metazoa</taxon>
        <taxon>Chordata</taxon>
        <taxon>Tunicata</taxon>
        <taxon>Ascidiacea</taxon>
        <taxon>Phlebobranchia</taxon>
        <taxon>Cionidae</taxon>
        <taxon>Ciona</taxon>
    </lineage>
</organism>
<dbReference type="OMA" id="PYVQRHF"/>
<evidence type="ECO:0000313" key="7">
    <source>
        <dbReference type="Ensembl" id="ENSCINP00000019387.3"/>
    </source>
</evidence>
<dbReference type="SMART" id="SM00320">
    <property type="entry name" value="WD40"/>
    <property type="match status" value="13"/>
</dbReference>
<dbReference type="InterPro" id="IPR013934">
    <property type="entry name" value="Utp13_C"/>
</dbReference>
<dbReference type="PROSITE" id="PS00678">
    <property type="entry name" value="WD_REPEATS_1"/>
    <property type="match status" value="3"/>
</dbReference>
<sequence>KPKAKPQAKLQLRTKYDLIKKWEPFFTGGRVEVSNSENYLLCVCGDKIKIVNVDSGLVEKELSHDGDDVTCLAVSPDDSMIVTSTKSLLLKQWEWKMEVKCVRTWRAIHMFPVVSMDFDPTSTLLATGGSDGTIKVWDMIRQYCTHNFRGSPGIVNCVAFHPNNLTLYSAADDYNIRVWDLNSSKLVKVLNSHVSSVTCLKFSNVDCLVSAGRDNVVCLWNVKEGGNEPYKVIPVFESVEAVILVPKELEKCFNFERKENETGFLIITAGSKGQLRVWESSNGKCVFTNPDNDSNVASGYIHAKLIPDTNKMVAVTFDHCIDCLDMNGLVVNKQMVGYNDEIVDLKLLGKNDSHIIVVTNSPHIKVFNMKTSACQVLKKHSDTVLCVDVFKNRTHFVSSSKDNTVCLWRMEENTYAVTCLVVGAGHTHDVGAVTCCNNKMEFLVSGSQDQTLKIWTINETFQLRVKHTVMAHSKNINSIVVSPNDKLIASGSQDKLAKLWKVSDGSVVGTFKGHKRGIWCVQFSPMDQVLATSSADGSIKLWSLSDFTCLKTLEGHDCSVLKVIFIAKGTQMVSCGSDGLLKLWTIKLSECIQTVEAHDEKAWALCSDVEDTMIISGGADSIISFWKDVTDEQRREDIEAKQKTMLHHQELQNLLQEKKYEKALHFAIKLSQPFTALNVIKELMWETDGYDFLNKYLSILRLDQKSELLKFVVSWNTNSRNCHEAHAVLKALLSNTAPEDFEQIENYQSVIESLLPYTERHFHRMNKISQQATFVDYTWQLIKMKE</sequence>
<protein>
    <recommendedName>
        <fullName evidence="6">U3 small nucleolar RNA-associated protein 13 C-terminal domain-containing protein</fullName>
    </recommendedName>
</protein>